<dbReference type="InterPro" id="IPR037010">
    <property type="entry name" value="VitB12-dep_Met_synth_activ_sf"/>
</dbReference>
<organism evidence="1 2">
    <name type="scientific">Desulfitobacterium metallireducens DSM 15288</name>
    <dbReference type="NCBI Taxonomy" id="871968"/>
    <lineage>
        <taxon>Bacteria</taxon>
        <taxon>Bacillati</taxon>
        <taxon>Bacillota</taxon>
        <taxon>Clostridia</taxon>
        <taxon>Eubacteriales</taxon>
        <taxon>Desulfitobacteriaceae</taxon>
        <taxon>Desulfitobacterium</taxon>
    </lineage>
</organism>
<evidence type="ECO:0000313" key="2">
    <source>
        <dbReference type="Proteomes" id="UP000010847"/>
    </source>
</evidence>
<dbReference type="SUPFAM" id="SSF56507">
    <property type="entry name" value="Methionine synthase activation domain-like"/>
    <property type="match status" value="1"/>
</dbReference>
<dbReference type="STRING" id="871968.DESME_08550"/>
<name>W0EHJ1_9FIRM</name>
<accession>W0EHJ1</accession>
<evidence type="ECO:0008006" key="3">
    <source>
        <dbReference type="Google" id="ProtNLM"/>
    </source>
</evidence>
<sequence length="238" mass="27436">MHKRRINFLPQDLIHDQQQVRRYLAPFLSKNNTDEFSKDTYSQCLQVFNQEIRPKATLLFTEINPNTKRLESNEGLILLPYKHPLFNKAKYAALFSVTLGSMIDDWTLEFFKAKDYMSGYMIEAIGLLALEEAEKKIRNEFQVEISEEYTPHKTLSHTLSPGCQGIPIEAQNELYQVSEAYAIGITLQRDLSLRPLKSLTGIILAGQDLPAFQEDQCLYCNKKRDCLYCSSLIETNKL</sequence>
<dbReference type="EMBL" id="CP007032">
    <property type="protein sequence ID" value="AHF08546.1"/>
    <property type="molecule type" value="Genomic_DNA"/>
</dbReference>
<dbReference type="AlphaFoldDB" id="W0EHJ1"/>
<proteinExistence type="predicted"/>
<dbReference type="RefSeq" id="WP_006717255.1">
    <property type="nucleotide sequence ID" value="NZ_CP007032.1"/>
</dbReference>
<dbReference type="Gene3D" id="3.40.109.40">
    <property type="match status" value="1"/>
</dbReference>
<keyword evidence="2" id="KW-1185">Reference proteome</keyword>
<reference evidence="1 2" key="1">
    <citation type="submission" date="2013-12" db="EMBL/GenBank/DDBJ databases">
        <authorList>
            <consortium name="DOE Joint Genome Institute"/>
            <person name="Smidt H."/>
            <person name="Huntemann M."/>
            <person name="Han J."/>
            <person name="Chen A."/>
            <person name="Kyrpides N."/>
            <person name="Mavromatis K."/>
            <person name="Markowitz V."/>
            <person name="Palaniappan K."/>
            <person name="Ivanova N."/>
            <person name="Schaumberg A."/>
            <person name="Pati A."/>
            <person name="Liolios K."/>
            <person name="Nordberg H.P."/>
            <person name="Cantor M.N."/>
            <person name="Hua S.X."/>
            <person name="Woyke T."/>
        </authorList>
    </citation>
    <scope>NUCLEOTIDE SEQUENCE [LARGE SCALE GENOMIC DNA]</scope>
    <source>
        <strain evidence="2">DSM 15288</strain>
    </source>
</reference>
<evidence type="ECO:0000313" key="1">
    <source>
        <dbReference type="EMBL" id="AHF08546.1"/>
    </source>
</evidence>
<dbReference type="KEGG" id="dmt:DESME_08550"/>
<protein>
    <recommendedName>
        <fullName evidence="3">Vitamin B12 dependent methionine synthase</fullName>
    </recommendedName>
</protein>
<dbReference type="OrthoDB" id="9816190at2"/>
<dbReference type="HOGENOM" id="CLU_1164390_0_0_9"/>
<dbReference type="GO" id="GO:0008705">
    <property type="term" value="F:methionine synthase activity"/>
    <property type="evidence" value="ECO:0007669"/>
    <property type="project" value="InterPro"/>
</dbReference>
<dbReference type="Proteomes" id="UP000010847">
    <property type="component" value="Chromosome"/>
</dbReference>
<gene>
    <name evidence="1" type="ORF">DESME_08550</name>
</gene>